<feature type="domain" description="Mechanosensitive ion channel MscS" evidence="8">
    <location>
        <begin position="102"/>
        <end position="165"/>
    </location>
</feature>
<evidence type="ECO:0000256" key="4">
    <source>
        <dbReference type="ARBA" id="ARBA00022692"/>
    </source>
</evidence>
<evidence type="ECO:0000256" key="3">
    <source>
        <dbReference type="ARBA" id="ARBA00022475"/>
    </source>
</evidence>
<dbReference type="InterPro" id="IPR049278">
    <property type="entry name" value="MS_channel_C"/>
</dbReference>
<accession>A0A420XNN9</accession>
<dbReference type="InterPro" id="IPR049142">
    <property type="entry name" value="MS_channel_1st"/>
</dbReference>
<feature type="transmembrane region" description="Helical" evidence="7">
    <location>
        <begin position="81"/>
        <end position="99"/>
    </location>
</feature>
<evidence type="ECO:0000256" key="6">
    <source>
        <dbReference type="ARBA" id="ARBA00023136"/>
    </source>
</evidence>
<evidence type="ECO:0000259" key="10">
    <source>
        <dbReference type="Pfam" id="PF21088"/>
    </source>
</evidence>
<keyword evidence="5 7" id="KW-1133">Transmembrane helix</keyword>
<evidence type="ECO:0000313" key="11">
    <source>
        <dbReference type="EMBL" id="RKS73807.1"/>
    </source>
</evidence>
<dbReference type="Pfam" id="PF21088">
    <property type="entry name" value="MS_channel_1st"/>
    <property type="match status" value="1"/>
</dbReference>
<protein>
    <submittedName>
        <fullName evidence="11">Small conductance mechanosensitive channel</fullName>
    </submittedName>
</protein>
<sequence length="282" mass="29289">MLVRLVLHRLISGLVARAAEGTVPGVLAKASRASIFESSPLLSERRSQRVQTMGSVLRSIVTGIVVSIAVLMVLSEVGLDIAPLLASVSIVGVALGFGAQSLVKDFLSGVFIIVEDQFGVGDVVDLGPATGVVEAVGLRVTRIRDVNGTVWYVRNGEILRVGNMSQGWARAVIDVPVAPDSDVARVKALLAAAASSVAADPELSSFVLEEPEVWGVETMSLDSVVVRLVVKTQPLQQWAVARELRQRVREALSADAAAAGSGTGLWAGAAAAGAPPSTVPEA</sequence>
<evidence type="ECO:0000259" key="8">
    <source>
        <dbReference type="Pfam" id="PF00924"/>
    </source>
</evidence>
<dbReference type="RefSeq" id="WP_121193618.1">
    <property type="nucleotide sequence ID" value="NZ_RBWV01000012.1"/>
</dbReference>
<dbReference type="EMBL" id="RBWV01000012">
    <property type="protein sequence ID" value="RKS73807.1"/>
    <property type="molecule type" value="Genomic_DNA"/>
</dbReference>
<dbReference type="FunFam" id="2.30.30.60:FF:000001">
    <property type="entry name" value="MscS Mechanosensitive ion channel"/>
    <property type="match status" value="1"/>
</dbReference>
<dbReference type="InterPro" id="IPR011066">
    <property type="entry name" value="MscS_channel_C_sf"/>
</dbReference>
<dbReference type="Gene3D" id="2.30.30.60">
    <property type="match status" value="1"/>
</dbReference>
<dbReference type="Gene3D" id="3.30.70.100">
    <property type="match status" value="1"/>
</dbReference>
<dbReference type="Pfam" id="PF21082">
    <property type="entry name" value="MS_channel_3rd"/>
    <property type="match status" value="1"/>
</dbReference>
<keyword evidence="4 7" id="KW-0812">Transmembrane</keyword>
<comment type="subcellular location">
    <subcellularLocation>
        <location evidence="1">Cell membrane</location>
        <topology evidence="1">Multi-pass membrane protein</topology>
    </subcellularLocation>
</comment>
<feature type="transmembrane region" description="Helical" evidence="7">
    <location>
        <begin position="55"/>
        <end position="75"/>
    </location>
</feature>
<dbReference type="SUPFAM" id="SSF82689">
    <property type="entry name" value="Mechanosensitive channel protein MscS (YggB), C-terminal domain"/>
    <property type="match status" value="1"/>
</dbReference>
<dbReference type="InterPro" id="IPR006685">
    <property type="entry name" value="MscS_channel_2nd"/>
</dbReference>
<keyword evidence="3" id="KW-1003">Cell membrane</keyword>
<dbReference type="GO" id="GO:0005886">
    <property type="term" value="C:plasma membrane"/>
    <property type="evidence" value="ECO:0007669"/>
    <property type="project" value="UniProtKB-SubCell"/>
</dbReference>
<evidence type="ECO:0000256" key="2">
    <source>
        <dbReference type="ARBA" id="ARBA00008017"/>
    </source>
</evidence>
<organism evidence="11 12">
    <name type="scientific">Motilibacter peucedani</name>
    <dbReference type="NCBI Taxonomy" id="598650"/>
    <lineage>
        <taxon>Bacteria</taxon>
        <taxon>Bacillati</taxon>
        <taxon>Actinomycetota</taxon>
        <taxon>Actinomycetes</taxon>
        <taxon>Motilibacterales</taxon>
        <taxon>Motilibacteraceae</taxon>
        <taxon>Motilibacter</taxon>
    </lineage>
</organism>
<dbReference type="InterPro" id="IPR023408">
    <property type="entry name" value="MscS_beta-dom_sf"/>
</dbReference>
<evidence type="ECO:0000313" key="12">
    <source>
        <dbReference type="Proteomes" id="UP000281955"/>
    </source>
</evidence>
<dbReference type="InParanoid" id="A0A420XNN9"/>
<proteinExistence type="inferred from homology"/>
<comment type="similarity">
    <text evidence="2">Belongs to the MscS (TC 1.A.23) family.</text>
</comment>
<dbReference type="PANTHER" id="PTHR30460">
    <property type="entry name" value="MODERATE CONDUCTANCE MECHANOSENSITIVE CHANNEL YBIO"/>
    <property type="match status" value="1"/>
</dbReference>
<dbReference type="InterPro" id="IPR010920">
    <property type="entry name" value="LSM_dom_sf"/>
</dbReference>
<dbReference type="GO" id="GO:0008381">
    <property type="term" value="F:mechanosensitive monoatomic ion channel activity"/>
    <property type="evidence" value="ECO:0007669"/>
    <property type="project" value="InterPro"/>
</dbReference>
<name>A0A420XNN9_9ACTN</name>
<dbReference type="Gene3D" id="1.10.287.1260">
    <property type="match status" value="1"/>
</dbReference>
<comment type="caution">
    <text evidence="11">The sequence shown here is derived from an EMBL/GenBank/DDBJ whole genome shotgun (WGS) entry which is preliminary data.</text>
</comment>
<keyword evidence="6 7" id="KW-0472">Membrane</keyword>
<dbReference type="OrthoDB" id="4638917at2"/>
<dbReference type="PANTHER" id="PTHR30460:SF0">
    <property type="entry name" value="MODERATE CONDUCTANCE MECHANOSENSITIVE CHANNEL YBIO"/>
    <property type="match status" value="1"/>
</dbReference>
<dbReference type="Pfam" id="PF00924">
    <property type="entry name" value="MS_channel_2nd"/>
    <property type="match status" value="1"/>
</dbReference>
<evidence type="ECO:0000256" key="1">
    <source>
        <dbReference type="ARBA" id="ARBA00004651"/>
    </source>
</evidence>
<evidence type="ECO:0000256" key="7">
    <source>
        <dbReference type="SAM" id="Phobius"/>
    </source>
</evidence>
<dbReference type="InterPro" id="IPR045276">
    <property type="entry name" value="YbiO_bact"/>
</dbReference>
<feature type="domain" description="Mechanosensitive ion channel MscS C-terminal" evidence="9">
    <location>
        <begin position="172"/>
        <end position="253"/>
    </location>
</feature>
<keyword evidence="12" id="KW-1185">Reference proteome</keyword>
<dbReference type="Proteomes" id="UP000281955">
    <property type="component" value="Unassembled WGS sequence"/>
</dbReference>
<gene>
    <name evidence="11" type="ORF">CLV35_2298</name>
</gene>
<reference evidence="11 12" key="1">
    <citation type="submission" date="2018-10" db="EMBL/GenBank/DDBJ databases">
        <title>Genomic Encyclopedia of Archaeal and Bacterial Type Strains, Phase II (KMG-II): from individual species to whole genera.</title>
        <authorList>
            <person name="Goeker M."/>
        </authorList>
    </citation>
    <scope>NUCLEOTIDE SEQUENCE [LARGE SCALE GENOMIC DNA]</scope>
    <source>
        <strain evidence="11 12">RP-AC37</strain>
    </source>
</reference>
<dbReference type="AlphaFoldDB" id="A0A420XNN9"/>
<feature type="domain" description="Mechanosensitive ion channel transmembrane helices 2/3" evidence="10">
    <location>
        <begin position="64"/>
        <end position="100"/>
    </location>
</feature>
<evidence type="ECO:0000256" key="5">
    <source>
        <dbReference type="ARBA" id="ARBA00022989"/>
    </source>
</evidence>
<dbReference type="InterPro" id="IPR011014">
    <property type="entry name" value="MscS_channel_TM-2"/>
</dbReference>
<dbReference type="SUPFAM" id="SSF82861">
    <property type="entry name" value="Mechanosensitive channel protein MscS (YggB), transmembrane region"/>
    <property type="match status" value="1"/>
</dbReference>
<evidence type="ECO:0000259" key="9">
    <source>
        <dbReference type="Pfam" id="PF21082"/>
    </source>
</evidence>
<dbReference type="SUPFAM" id="SSF50182">
    <property type="entry name" value="Sm-like ribonucleoproteins"/>
    <property type="match status" value="1"/>
</dbReference>